<dbReference type="GO" id="GO:0008104">
    <property type="term" value="P:intracellular protein localization"/>
    <property type="evidence" value="ECO:0007669"/>
    <property type="project" value="TreeGrafter"/>
</dbReference>
<dbReference type="InterPro" id="IPR044926">
    <property type="entry name" value="RGS_subdomain_2"/>
</dbReference>
<dbReference type="InterPro" id="IPR016137">
    <property type="entry name" value="RGS"/>
</dbReference>
<organism evidence="3 4">
    <name type="scientific">Salarias fasciatus</name>
    <name type="common">Jewelled blenny</name>
    <name type="synonym">Blennius fasciatus</name>
    <dbReference type="NCBI Taxonomy" id="181472"/>
    <lineage>
        <taxon>Eukaryota</taxon>
        <taxon>Metazoa</taxon>
        <taxon>Chordata</taxon>
        <taxon>Craniata</taxon>
        <taxon>Vertebrata</taxon>
        <taxon>Euteleostomi</taxon>
        <taxon>Actinopterygii</taxon>
        <taxon>Neopterygii</taxon>
        <taxon>Teleostei</taxon>
        <taxon>Neoteleostei</taxon>
        <taxon>Acanthomorphata</taxon>
        <taxon>Ovalentaria</taxon>
        <taxon>Blenniimorphae</taxon>
        <taxon>Blenniiformes</taxon>
        <taxon>Blennioidei</taxon>
        <taxon>Blenniidae</taxon>
        <taxon>Salariinae</taxon>
        <taxon>Salarias</taxon>
    </lineage>
</organism>
<evidence type="ECO:0000313" key="4">
    <source>
        <dbReference type="Proteomes" id="UP000472267"/>
    </source>
</evidence>
<dbReference type="PANTHER" id="PTHR13155:SF1">
    <property type="entry name" value="A-KINASE ANCHOR PROTEIN 10, MITOCHONDRIAL"/>
    <property type="match status" value="1"/>
</dbReference>
<dbReference type="PROSITE" id="PS50132">
    <property type="entry name" value="RGS"/>
    <property type="match status" value="2"/>
</dbReference>
<feature type="domain" description="RGS" evidence="2">
    <location>
        <begin position="337"/>
        <end position="452"/>
    </location>
</feature>
<dbReference type="Pfam" id="PF00615">
    <property type="entry name" value="RGS"/>
    <property type="match status" value="2"/>
</dbReference>
<feature type="compositionally biased region" description="Basic and acidic residues" evidence="1">
    <location>
        <begin position="10"/>
        <end position="21"/>
    </location>
</feature>
<dbReference type="GO" id="GO:0051018">
    <property type="term" value="F:protein kinase A binding"/>
    <property type="evidence" value="ECO:0007669"/>
    <property type="project" value="InterPro"/>
</dbReference>
<dbReference type="Gene3D" id="1.10.167.10">
    <property type="entry name" value="Regulator of G-protein Signalling 4, domain 2"/>
    <property type="match status" value="2"/>
</dbReference>
<feature type="domain" description="RGS" evidence="2">
    <location>
        <begin position="104"/>
        <end position="327"/>
    </location>
</feature>
<dbReference type="Ensembl" id="ENSSFAT00005031963.1">
    <property type="protein sequence ID" value="ENSSFAP00005030846.1"/>
    <property type="gene ID" value="ENSSFAG00005014792.1"/>
</dbReference>
<gene>
    <name evidence="3" type="primary">akap10</name>
</gene>
<protein>
    <recommendedName>
        <fullName evidence="2">RGS domain-containing protein</fullName>
    </recommendedName>
</protein>
<proteinExistence type="predicted"/>
<dbReference type="GO" id="GO:0005739">
    <property type="term" value="C:mitochondrion"/>
    <property type="evidence" value="ECO:0007669"/>
    <property type="project" value="TreeGrafter"/>
</dbReference>
<dbReference type="PANTHER" id="PTHR13155">
    <property type="entry name" value="A-KINASE ANCHOR PROTEINS"/>
    <property type="match status" value="1"/>
</dbReference>
<name>A0A672HNM2_SALFA</name>
<reference evidence="3" key="3">
    <citation type="submission" date="2025-09" db="UniProtKB">
        <authorList>
            <consortium name="Ensembl"/>
        </authorList>
    </citation>
    <scope>IDENTIFICATION</scope>
</reference>
<accession>A0A672HNM2</accession>
<sequence>MSFFKRKAKSKEPERVTDAKVSRAPLSPHSPSQTQRNHNAIQEAAGPSHVAINAISANMDSFARGRTAILKKQPSHMEAAHFGDLGHSSVNYQPQETRSRLSKTVDQVLRDNVAMPHYLHFTELRGADHLVRFWLEAESFRSSSWSRVRAHSLNSVKHSSLAEPVPASPDGGELPELAQNVSDALARHGGGVGAAAPQERRDSTATEAGLRPGTPRAETPSRQAPSSRTGTPFKMQPNNTLKELSDKLMKSIEKDAVTIFTKYISPDAAKPIPITEQIRNDIIAKICGEDGMVDPNCFVIAQSVAFAILEQQHFSEFLRSHHFCKYQIEVLTSGSVFLADILFCESALFYFSEYMEKEEAMNVLQFWLAADNFQNQLAAKKGQYDGQEAQNDAMILYDKYFSLQATNPLGFGDSVRMEIESNICREGGPLPDCFTTPLRQAWTTMEKQSAKRAAIKILKNFDEAITVDVASLDPESLYQRPYAGKMTFGKVNEMGQFIREAEPEPDVKKSKGSMFSQAMKKWVQGNSDEAQEEMAWQIAKMIVNDVVHQSNHDSPGKSTKVHGLLLSCSFNTDKNI</sequence>
<dbReference type="CDD" id="cd08735">
    <property type="entry name" value="RGS_AKAP2_1"/>
    <property type="match status" value="1"/>
</dbReference>
<feature type="region of interest" description="Disordered" evidence="1">
    <location>
        <begin position="1"/>
        <end position="37"/>
    </location>
</feature>
<keyword evidence="4" id="KW-1185">Reference proteome</keyword>
<dbReference type="SUPFAM" id="SSF48097">
    <property type="entry name" value="Regulator of G-protein signaling, RGS"/>
    <property type="match status" value="2"/>
</dbReference>
<dbReference type="Proteomes" id="UP000472267">
    <property type="component" value="Chromosome 10"/>
</dbReference>
<feature type="compositionally biased region" description="Polar residues" evidence="1">
    <location>
        <begin position="220"/>
        <end position="238"/>
    </location>
</feature>
<dbReference type="CDD" id="cd08721">
    <property type="entry name" value="RGS_AKAP2_2"/>
    <property type="match status" value="1"/>
</dbReference>
<feature type="region of interest" description="Disordered" evidence="1">
    <location>
        <begin position="154"/>
        <end position="175"/>
    </location>
</feature>
<reference evidence="3" key="1">
    <citation type="submission" date="2019-06" db="EMBL/GenBank/DDBJ databases">
        <authorList>
            <consortium name="Wellcome Sanger Institute Data Sharing"/>
        </authorList>
    </citation>
    <scope>NUCLEOTIDE SEQUENCE [LARGE SCALE GENOMIC DNA]</scope>
</reference>
<dbReference type="AlphaFoldDB" id="A0A672HNM2"/>
<feature type="region of interest" description="Disordered" evidence="1">
    <location>
        <begin position="187"/>
        <end position="238"/>
    </location>
</feature>
<dbReference type="InterPro" id="IPR052246">
    <property type="entry name" value="Cell_Polariz_PKAAnc"/>
</dbReference>
<dbReference type="CDD" id="cd12804">
    <property type="entry name" value="AKAP10_AKB"/>
    <property type="match status" value="1"/>
</dbReference>
<dbReference type="GO" id="GO:0005886">
    <property type="term" value="C:plasma membrane"/>
    <property type="evidence" value="ECO:0007669"/>
    <property type="project" value="TreeGrafter"/>
</dbReference>
<evidence type="ECO:0000256" key="1">
    <source>
        <dbReference type="SAM" id="MobiDB-lite"/>
    </source>
</evidence>
<dbReference type="InterPro" id="IPR037719">
    <property type="entry name" value="AKAP10_AKB_dom"/>
</dbReference>
<dbReference type="SMART" id="SM00315">
    <property type="entry name" value="RGS"/>
    <property type="match status" value="2"/>
</dbReference>
<dbReference type="FunFam" id="1.10.167.10:FF:000005">
    <property type="entry name" value="Putative A-kinase anchor protein 10 mitochondrial"/>
    <property type="match status" value="1"/>
</dbReference>
<evidence type="ECO:0000313" key="3">
    <source>
        <dbReference type="Ensembl" id="ENSSFAP00005030846.1"/>
    </source>
</evidence>
<reference evidence="3" key="2">
    <citation type="submission" date="2025-08" db="UniProtKB">
        <authorList>
            <consortium name="Ensembl"/>
        </authorList>
    </citation>
    <scope>IDENTIFICATION</scope>
</reference>
<evidence type="ECO:0000259" key="2">
    <source>
        <dbReference type="PROSITE" id="PS50132"/>
    </source>
</evidence>
<dbReference type="InterPro" id="IPR036305">
    <property type="entry name" value="RGS_sf"/>
</dbReference>